<dbReference type="SMART" id="SM00387">
    <property type="entry name" value="HATPase_c"/>
    <property type="match status" value="1"/>
</dbReference>
<keyword evidence="11" id="KW-0413">Isomerase</keyword>
<dbReference type="GO" id="GO:0003677">
    <property type="term" value="F:DNA binding"/>
    <property type="evidence" value="ECO:0007669"/>
    <property type="project" value="UniProtKB-KW"/>
</dbReference>
<evidence type="ECO:0000256" key="9">
    <source>
        <dbReference type="ARBA" id="ARBA00023029"/>
    </source>
</evidence>
<keyword evidence="8" id="KW-0460">Magnesium</keyword>
<dbReference type="InterPro" id="IPR006171">
    <property type="entry name" value="TOPRIM_dom"/>
</dbReference>
<dbReference type="Gene3D" id="3.40.50.670">
    <property type="match status" value="1"/>
</dbReference>
<evidence type="ECO:0000313" key="15">
    <source>
        <dbReference type="Proteomes" id="UP000037392"/>
    </source>
</evidence>
<evidence type="ECO:0000256" key="4">
    <source>
        <dbReference type="ARBA" id="ARBA00012895"/>
    </source>
</evidence>
<dbReference type="InterPro" id="IPR013506">
    <property type="entry name" value="Topo_IIA_bsu_dom2"/>
</dbReference>
<reference evidence="14 15" key="1">
    <citation type="submission" date="2011-04" db="EMBL/GenBank/DDBJ databases">
        <title>The Genome Sequence of Clostridium citroniae WAL-19142.</title>
        <authorList>
            <consortium name="The Broad Institute Genome Sequencing Platform"/>
            <person name="Earl A."/>
            <person name="Ward D."/>
            <person name="Feldgarden M."/>
            <person name="Gevers D."/>
            <person name="Warren Y.A."/>
            <person name="Tyrrell K.L."/>
            <person name="Citron D.M."/>
            <person name="Goldstein E.J."/>
            <person name="Daigneault M."/>
            <person name="Allen-Vercoe E."/>
            <person name="Young S.K."/>
            <person name="Zeng Q."/>
            <person name="Gargeya S."/>
            <person name="Fitzgerald M."/>
            <person name="Haas B."/>
            <person name="Abouelleil A."/>
            <person name="Alvarado L."/>
            <person name="Arachchi H.M."/>
            <person name="Berlin A."/>
            <person name="Brown A."/>
            <person name="Chapman S.B."/>
            <person name="Chen Z."/>
            <person name="Dunbar C."/>
            <person name="Freedman E."/>
            <person name="Gearin G."/>
            <person name="Gellesch M."/>
            <person name="Goldberg J."/>
            <person name="Griggs A."/>
            <person name="Gujja S."/>
            <person name="Heilman E.R."/>
            <person name="Heiman D."/>
            <person name="Howarth C."/>
            <person name="Larson L."/>
            <person name="Lui A."/>
            <person name="MacDonald P.J."/>
            <person name="Mehta T."/>
            <person name="Montmayeur A."/>
            <person name="Murphy C."/>
            <person name="Neiman D."/>
            <person name="Pearson M."/>
            <person name="Priest M."/>
            <person name="Roberts A."/>
            <person name="Saif S."/>
            <person name="Shea T."/>
            <person name="Shenoy N."/>
            <person name="Sisk P."/>
            <person name="Stolte C."/>
            <person name="Sykes S."/>
            <person name="White J."/>
            <person name="Yandava C."/>
            <person name="Wortman J."/>
            <person name="Nusbaum C."/>
            <person name="Birren B."/>
        </authorList>
    </citation>
    <scope>NUCLEOTIDE SEQUENCE [LARGE SCALE GENOMIC DNA]</scope>
    <source>
        <strain evidence="14 15">WAL-19142</strain>
    </source>
</reference>
<dbReference type="NCBIfam" id="TIGR01059">
    <property type="entry name" value="gyrB"/>
    <property type="match status" value="1"/>
</dbReference>
<comment type="caution">
    <text evidence="14">The sequence shown here is derived from an EMBL/GenBank/DDBJ whole genome shotgun (WGS) entry which is preliminary data.</text>
</comment>
<dbReference type="FunFam" id="3.30.230.10:FF:000005">
    <property type="entry name" value="DNA gyrase subunit B"/>
    <property type="match status" value="1"/>
</dbReference>
<comment type="cofactor">
    <cofactor evidence="2">
        <name>Mg(2+)</name>
        <dbReference type="ChEBI" id="CHEBI:18420"/>
    </cofactor>
</comment>
<gene>
    <name evidence="14" type="ORF">HMPREF9470_02639</name>
</gene>
<dbReference type="CDD" id="cd03366">
    <property type="entry name" value="TOPRIM_TopoIIA_GyrB"/>
    <property type="match status" value="1"/>
</dbReference>
<dbReference type="SUPFAM" id="SSF54211">
    <property type="entry name" value="Ribosomal protein S5 domain 2-like"/>
    <property type="match status" value="1"/>
</dbReference>
<sequence>MNLNPDITEDNTDYGAAQIQILEGLEAVRKRPSMYIGSTTSQGLHHMVYEIVDNAVDEALAGHCTRIEVSLNEDGSVTVRDNGRGIPAGVQKKTGLSAIQVVFTVLHAGGKFDNSSYKVSGGLHGVGASVVNALSRRLEVQVDQDGYSYVQSYARGVPLDQVHILCPCAGQEHGTTVTFWPDGEIFPDCSFDFRTLMLHLQETAFLTSGLEIILYDRTCADDAGSNVCCFCYQNGLRDFISFMNDGQPTLYSDILYGQWGTEDIQAEFALIYNTSYEEKLLSFANNISTPEGGTHVSGFRQALTRAINEYARKQGLLKECDSSLSRDELSEGMVAIVSVRLKDPQFEGQTKQKLGSSSARPVVDRLVYEKVTLFLEQNPQAAKAILNKAVLAKKARAAARSARDLARRKTALAGLALPGKLADCSGRDPRECELFIVEGDSAGGSAKMARCRENQAVLPLRGKILNVEKTSLDKVCANAEIKAMISAFGTGIMDSFSLEGLRYHKIILMTDADVDGAHITTLLLTFLFRYMPKLIEAGHVYLAQPPLYRVEKGKKLWYAYSDIELARILDDIGRDGTNKIQRYKGLGEMDANQLWETTMDPMHRTLLRVSPEEGAGASDPVSETSRMFSILMGDDVEPRKNYILEHAQYTTMLDV</sequence>
<dbReference type="GO" id="GO:0034335">
    <property type="term" value="F:DNA negative supercoiling activity"/>
    <property type="evidence" value="ECO:0007669"/>
    <property type="project" value="UniProtKB-ARBA"/>
</dbReference>
<comment type="catalytic activity">
    <reaction evidence="1">
        <text>ATP-dependent breakage, passage and rejoining of double-stranded DNA.</text>
        <dbReference type="EC" id="5.6.2.2"/>
    </reaction>
</comment>
<dbReference type="SUPFAM" id="SSF56719">
    <property type="entry name" value="Type II DNA topoisomerase"/>
    <property type="match status" value="1"/>
</dbReference>
<dbReference type="FunFam" id="3.40.50.670:FF:000002">
    <property type="entry name" value="DNA gyrase subunit B"/>
    <property type="match status" value="1"/>
</dbReference>
<dbReference type="Pfam" id="PF01751">
    <property type="entry name" value="Toprim"/>
    <property type="match status" value="1"/>
</dbReference>
<dbReference type="InterPro" id="IPR014721">
    <property type="entry name" value="Ribsml_uS5_D2-typ_fold_subgr"/>
</dbReference>
<dbReference type="OrthoDB" id="2058221at2"/>
<dbReference type="RefSeq" id="WP_048930010.1">
    <property type="nucleotide sequence ID" value="NZ_KQ235878.1"/>
</dbReference>
<dbReference type="EMBL" id="ADLK01000021">
    <property type="protein sequence ID" value="KMW19154.1"/>
    <property type="molecule type" value="Genomic_DNA"/>
</dbReference>
<name>A0A0J9C3Z4_9FIRM</name>
<evidence type="ECO:0000256" key="5">
    <source>
        <dbReference type="ARBA" id="ARBA00022723"/>
    </source>
</evidence>
<dbReference type="GO" id="GO:0005694">
    <property type="term" value="C:chromosome"/>
    <property type="evidence" value="ECO:0007669"/>
    <property type="project" value="InterPro"/>
</dbReference>
<dbReference type="InterPro" id="IPR013759">
    <property type="entry name" value="Topo_IIA_B_C"/>
</dbReference>
<dbReference type="Gene3D" id="3.30.565.10">
    <property type="entry name" value="Histidine kinase-like ATPase, C-terminal domain"/>
    <property type="match status" value="1"/>
</dbReference>
<keyword evidence="7" id="KW-0067">ATP-binding</keyword>
<keyword evidence="10" id="KW-0238">DNA-binding</keyword>
<keyword evidence="9" id="KW-0799">Topoisomerase</keyword>
<evidence type="ECO:0000256" key="2">
    <source>
        <dbReference type="ARBA" id="ARBA00001946"/>
    </source>
</evidence>
<dbReference type="PATRIC" id="fig|742734.4.peg.2833"/>
<feature type="domain" description="Toprim" evidence="13">
    <location>
        <begin position="432"/>
        <end position="546"/>
    </location>
</feature>
<comment type="similarity">
    <text evidence="3">Belongs to the type II topoisomerase GyrB family.</text>
</comment>
<evidence type="ECO:0000256" key="1">
    <source>
        <dbReference type="ARBA" id="ARBA00000185"/>
    </source>
</evidence>
<dbReference type="FunFam" id="3.30.565.10:FF:000002">
    <property type="entry name" value="DNA gyrase subunit B"/>
    <property type="match status" value="1"/>
</dbReference>
<comment type="subunit">
    <text evidence="12">Heterotetramer composed of ParC and ParE.</text>
</comment>
<dbReference type="InterPro" id="IPR001241">
    <property type="entry name" value="Topo_IIA"/>
</dbReference>
<dbReference type="Pfam" id="PF00204">
    <property type="entry name" value="DNA_gyraseB"/>
    <property type="match status" value="1"/>
</dbReference>
<dbReference type="InterPro" id="IPR018522">
    <property type="entry name" value="TopoIIA_CS"/>
</dbReference>
<dbReference type="EC" id="5.6.2.2" evidence="4"/>
<dbReference type="InterPro" id="IPR011557">
    <property type="entry name" value="GyrB"/>
</dbReference>
<dbReference type="GO" id="GO:0005524">
    <property type="term" value="F:ATP binding"/>
    <property type="evidence" value="ECO:0007669"/>
    <property type="project" value="UniProtKB-KW"/>
</dbReference>
<evidence type="ECO:0000313" key="14">
    <source>
        <dbReference type="EMBL" id="KMW19154.1"/>
    </source>
</evidence>
<dbReference type="Gene3D" id="3.30.230.10">
    <property type="match status" value="1"/>
</dbReference>
<evidence type="ECO:0000256" key="6">
    <source>
        <dbReference type="ARBA" id="ARBA00022741"/>
    </source>
</evidence>
<evidence type="ECO:0000256" key="12">
    <source>
        <dbReference type="ARBA" id="ARBA00063644"/>
    </source>
</evidence>
<evidence type="ECO:0000256" key="3">
    <source>
        <dbReference type="ARBA" id="ARBA00010708"/>
    </source>
</evidence>
<proteinExistence type="inferred from homology"/>
<accession>A0A0J9C3Z4</accession>
<dbReference type="NCBIfam" id="NF011501">
    <property type="entry name" value="PRK14939.1"/>
    <property type="match status" value="1"/>
</dbReference>
<dbReference type="NCBIfam" id="NF004189">
    <property type="entry name" value="PRK05644.1"/>
    <property type="match status" value="1"/>
</dbReference>
<keyword evidence="5" id="KW-0479">Metal-binding</keyword>
<dbReference type="GO" id="GO:0006265">
    <property type="term" value="P:DNA topological change"/>
    <property type="evidence" value="ECO:0007669"/>
    <property type="project" value="InterPro"/>
</dbReference>
<organism evidence="14 15">
    <name type="scientific">[Clostridium] citroniae WAL-19142</name>
    <dbReference type="NCBI Taxonomy" id="742734"/>
    <lineage>
        <taxon>Bacteria</taxon>
        <taxon>Bacillati</taxon>
        <taxon>Bacillota</taxon>
        <taxon>Clostridia</taxon>
        <taxon>Lachnospirales</taxon>
        <taxon>Lachnospiraceae</taxon>
        <taxon>Enterocloster</taxon>
    </lineage>
</organism>
<dbReference type="SUPFAM" id="SSF55874">
    <property type="entry name" value="ATPase domain of HSP90 chaperone/DNA topoisomerase II/histidine kinase"/>
    <property type="match status" value="1"/>
</dbReference>
<dbReference type="Proteomes" id="UP000037392">
    <property type="component" value="Unassembled WGS sequence"/>
</dbReference>
<dbReference type="Pfam" id="PF02518">
    <property type="entry name" value="HATPase_c"/>
    <property type="match status" value="1"/>
</dbReference>
<dbReference type="GO" id="GO:0046872">
    <property type="term" value="F:metal ion binding"/>
    <property type="evidence" value="ECO:0007669"/>
    <property type="project" value="UniProtKB-KW"/>
</dbReference>
<dbReference type="InterPro" id="IPR003594">
    <property type="entry name" value="HATPase_dom"/>
</dbReference>
<dbReference type="AlphaFoldDB" id="A0A0J9C3Z4"/>
<dbReference type="PROSITE" id="PS00177">
    <property type="entry name" value="TOPOISOMERASE_II"/>
    <property type="match status" value="1"/>
</dbReference>
<keyword evidence="6" id="KW-0547">Nucleotide-binding</keyword>
<protein>
    <recommendedName>
        <fullName evidence="4">DNA topoisomerase (ATP-hydrolyzing)</fullName>
        <ecNumber evidence="4">5.6.2.2</ecNumber>
    </recommendedName>
</protein>
<evidence type="ECO:0000256" key="7">
    <source>
        <dbReference type="ARBA" id="ARBA00022840"/>
    </source>
</evidence>
<dbReference type="PRINTS" id="PR00418">
    <property type="entry name" value="TPI2FAMILY"/>
</dbReference>
<dbReference type="PANTHER" id="PTHR45866:SF1">
    <property type="entry name" value="DNA GYRASE SUBUNIT B, MITOCHONDRIAL"/>
    <property type="match status" value="1"/>
</dbReference>
<evidence type="ECO:0000259" key="13">
    <source>
        <dbReference type="PROSITE" id="PS50880"/>
    </source>
</evidence>
<dbReference type="PROSITE" id="PS50880">
    <property type="entry name" value="TOPRIM"/>
    <property type="match status" value="1"/>
</dbReference>
<dbReference type="Pfam" id="PF00986">
    <property type="entry name" value="DNA_gyraseB_C"/>
    <property type="match status" value="1"/>
</dbReference>
<evidence type="ECO:0000256" key="8">
    <source>
        <dbReference type="ARBA" id="ARBA00022842"/>
    </source>
</evidence>
<dbReference type="InterPro" id="IPR002288">
    <property type="entry name" value="DNA_gyrase_B_C"/>
</dbReference>
<dbReference type="GeneID" id="93165294"/>
<evidence type="ECO:0000256" key="10">
    <source>
        <dbReference type="ARBA" id="ARBA00023125"/>
    </source>
</evidence>
<dbReference type="CDD" id="cd16928">
    <property type="entry name" value="HATPase_GyrB-like"/>
    <property type="match status" value="1"/>
</dbReference>
<dbReference type="InterPro" id="IPR020568">
    <property type="entry name" value="Ribosomal_Su5_D2-typ_SF"/>
</dbReference>
<dbReference type="CDD" id="cd00822">
    <property type="entry name" value="TopoII_Trans_DNA_gyrase"/>
    <property type="match status" value="1"/>
</dbReference>
<dbReference type="InterPro" id="IPR036890">
    <property type="entry name" value="HATPase_C_sf"/>
</dbReference>
<dbReference type="PRINTS" id="PR01159">
    <property type="entry name" value="DNAGYRASEB"/>
</dbReference>
<dbReference type="PANTHER" id="PTHR45866">
    <property type="entry name" value="DNA GYRASE/TOPOISOMERASE SUBUNIT B"/>
    <property type="match status" value="1"/>
</dbReference>
<dbReference type="InterPro" id="IPR034160">
    <property type="entry name" value="TOPRIM_GyrB"/>
</dbReference>
<evidence type="ECO:0000256" key="11">
    <source>
        <dbReference type="ARBA" id="ARBA00023235"/>
    </source>
</evidence>
<dbReference type="SMART" id="SM00433">
    <property type="entry name" value="TOP2c"/>
    <property type="match status" value="1"/>
</dbReference>
<dbReference type="InterPro" id="IPR000565">
    <property type="entry name" value="Topo_IIA_B"/>
</dbReference>
<dbReference type="InterPro" id="IPR013760">
    <property type="entry name" value="Topo_IIA-like_dom_sf"/>
</dbReference>